<proteinExistence type="inferred from homology"/>
<feature type="chain" id="PRO_5036950571" evidence="12">
    <location>
        <begin position="29"/>
        <end position="714"/>
    </location>
</feature>
<organism evidence="15 16">
    <name type="scientific">Azorhizobium oxalatiphilum</name>
    <dbReference type="NCBI Taxonomy" id="980631"/>
    <lineage>
        <taxon>Bacteria</taxon>
        <taxon>Pseudomonadati</taxon>
        <taxon>Pseudomonadota</taxon>
        <taxon>Alphaproteobacteria</taxon>
        <taxon>Hyphomicrobiales</taxon>
        <taxon>Xanthobacteraceae</taxon>
        <taxon>Azorhizobium</taxon>
    </lineage>
</organism>
<feature type="domain" description="TonB-dependent receptor plug" evidence="14">
    <location>
        <begin position="70"/>
        <end position="174"/>
    </location>
</feature>
<dbReference type="Gene3D" id="2.170.130.10">
    <property type="entry name" value="TonB-dependent receptor, plug domain"/>
    <property type="match status" value="1"/>
</dbReference>
<dbReference type="CDD" id="cd01347">
    <property type="entry name" value="ligand_gated_channel"/>
    <property type="match status" value="1"/>
</dbReference>
<dbReference type="PANTHER" id="PTHR32552">
    <property type="entry name" value="FERRICHROME IRON RECEPTOR-RELATED"/>
    <property type="match status" value="1"/>
</dbReference>
<evidence type="ECO:0000313" key="16">
    <source>
        <dbReference type="Proteomes" id="UP000606044"/>
    </source>
</evidence>
<evidence type="ECO:0000256" key="5">
    <source>
        <dbReference type="ARBA" id="ARBA00022692"/>
    </source>
</evidence>
<dbReference type="InterPro" id="IPR037066">
    <property type="entry name" value="Plug_dom_sf"/>
</dbReference>
<dbReference type="InterPro" id="IPR039426">
    <property type="entry name" value="TonB-dep_rcpt-like"/>
</dbReference>
<keyword evidence="4 10" id="KW-1134">Transmembrane beta strand</keyword>
<dbReference type="PROSITE" id="PS52016">
    <property type="entry name" value="TONB_DEPENDENT_REC_3"/>
    <property type="match status" value="1"/>
</dbReference>
<reference evidence="15" key="1">
    <citation type="journal article" date="2014" name="Int. J. Syst. Evol. Microbiol.">
        <title>Complete genome sequence of Corynebacterium casei LMG S-19264T (=DSM 44701T), isolated from a smear-ripened cheese.</title>
        <authorList>
            <consortium name="US DOE Joint Genome Institute (JGI-PGF)"/>
            <person name="Walter F."/>
            <person name="Albersmeier A."/>
            <person name="Kalinowski J."/>
            <person name="Ruckert C."/>
        </authorList>
    </citation>
    <scope>NUCLEOTIDE SEQUENCE</scope>
    <source>
        <strain evidence="15">CCM 7897</strain>
    </source>
</reference>
<dbReference type="RefSeq" id="WP_188576573.1">
    <property type="nucleotide sequence ID" value="NZ_BMCT01000001.1"/>
</dbReference>
<keyword evidence="5 10" id="KW-0812">Transmembrane</keyword>
<evidence type="ECO:0000259" key="14">
    <source>
        <dbReference type="Pfam" id="PF07715"/>
    </source>
</evidence>
<evidence type="ECO:0000313" key="15">
    <source>
        <dbReference type="EMBL" id="GGF55346.1"/>
    </source>
</evidence>
<name>A0A917BS19_9HYPH</name>
<evidence type="ECO:0000256" key="1">
    <source>
        <dbReference type="ARBA" id="ARBA00004571"/>
    </source>
</evidence>
<keyword evidence="9 10" id="KW-0998">Cell outer membrane</keyword>
<evidence type="ECO:0000256" key="12">
    <source>
        <dbReference type="SAM" id="SignalP"/>
    </source>
</evidence>
<dbReference type="Gene3D" id="2.40.170.20">
    <property type="entry name" value="TonB-dependent receptor, beta-barrel domain"/>
    <property type="match status" value="1"/>
</dbReference>
<evidence type="ECO:0000259" key="13">
    <source>
        <dbReference type="Pfam" id="PF00593"/>
    </source>
</evidence>
<evidence type="ECO:0000256" key="3">
    <source>
        <dbReference type="ARBA" id="ARBA00022448"/>
    </source>
</evidence>
<gene>
    <name evidence="15" type="ORF">GCM10007301_13720</name>
</gene>
<keyword evidence="7 10" id="KW-0472">Membrane</keyword>
<dbReference type="AlphaFoldDB" id="A0A917BS19"/>
<evidence type="ECO:0000256" key="8">
    <source>
        <dbReference type="ARBA" id="ARBA00023170"/>
    </source>
</evidence>
<keyword evidence="6 11" id="KW-0798">TonB box</keyword>
<evidence type="ECO:0000256" key="10">
    <source>
        <dbReference type="PROSITE-ProRule" id="PRU01360"/>
    </source>
</evidence>
<dbReference type="InterPro" id="IPR010105">
    <property type="entry name" value="TonB_sidphr_rcpt"/>
</dbReference>
<comment type="caution">
    <text evidence="15">The sequence shown here is derived from an EMBL/GenBank/DDBJ whole genome shotgun (WGS) entry which is preliminary data.</text>
</comment>
<evidence type="ECO:0000256" key="4">
    <source>
        <dbReference type="ARBA" id="ARBA00022452"/>
    </source>
</evidence>
<dbReference type="GO" id="GO:0038023">
    <property type="term" value="F:signaling receptor activity"/>
    <property type="evidence" value="ECO:0007669"/>
    <property type="project" value="InterPro"/>
</dbReference>
<dbReference type="Proteomes" id="UP000606044">
    <property type="component" value="Unassembled WGS sequence"/>
</dbReference>
<keyword evidence="16" id="KW-1185">Reference proteome</keyword>
<dbReference type="NCBIfam" id="TIGR01783">
    <property type="entry name" value="TonB-siderophor"/>
    <property type="match status" value="1"/>
</dbReference>
<sequence>MFFRTARLCAQTSLIALITASTTGSALAQSAETGNTIALDTVDVTTQPLGAGLNLLVPSPTASRLDLTPLETPASVQIIPGDLARERGQYSVIDAVTQDAAGFSTNAAPGNGGTSLSTRGFSGHGSVMQLYDGTRLYVGAGTVTFPFDTWSAERIEVLRGPASVLYGDGAIGGVVNVVPRKPDPFKSHGEAFLALDSLMTGRFGIDATGPINDRVSYRLDIAGKTSEGWVDRGDNSNLAVSAAVRVQATDNLVLSLSNDYGLQNPQQYFGTPLINGQISRLNKTQNYNVLNAVDRYEDNWTQFKAEWTPTDQLTVRSTFYYLTSNRHWRNAEAYAFQPATGLVARSDYLEILHDQTQAGNRTDATYESQIFGMANQLVVGFDVNRINFTHTNNSPYGGTSTVPLVGFDPGYFLSPVATVPKYHSDTTQYSIFAEDRLVLNEQWSIVGGLRSENPTITRTNLVTGVQEFEKSYSALTGRIGVVFTPITDLAFYASYTSGIDPVSGLITLASANTKFDLTTAEQYEAGVKQSFWGGRGEWTLAVYDITKYDLLARSSASSTVTEQIGQQSSRGIEGTFSLAFHENWRLTANGAVLDAKYDNFITTGGINATGNTPVGVPEQVANVWLTWMFAPSWKTWAGLQYVGATWANEANTYRRPEYYVVNAGIEWSPTKASTVALKVFNLFDETYAVTGSSTNTQWVLGQPLTAELSASVRF</sequence>
<evidence type="ECO:0000256" key="7">
    <source>
        <dbReference type="ARBA" id="ARBA00023136"/>
    </source>
</evidence>
<dbReference type="InterPro" id="IPR012910">
    <property type="entry name" value="Plug_dom"/>
</dbReference>
<evidence type="ECO:0000256" key="6">
    <source>
        <dbReference type="ARBA" id="ARBA00023077"/>
    </source>
</evidence>
<evidence type="ECO:0000256" key="2">
    <source>
        <dbReference type="ARBA" id="ARBA00009810"/>
    </source>
</evidence>
<dbReference type="GO" id="GO:0009279">
    <property type="term" value="C:cell outer membrane"/>
    <property type="evidence" value="ECO:0007669"/>
    <property type="project" value="UniProtKB-SubCell"/>
</dbReference>
<reference evidence="15" key="2">
    <citation type="submission" date="2020-09" db="EMBL/GenBank/DDBJ databases">
        <authorList>
            <person name="Sun Q."/>
            <person name="Sedlacek I."/>
        </authorList>
    </citation>
    <scope>NUCLEOTIDE SEQUENCE</scope>
    <source>
        <strain evidence="15">CCM 7897</strain>
    </source>
</reference>
<dbReference type="Pfam" id="PF00593">
    <property type="entry name" value="TonB_dep_Rec_b-barrel"/>
    <property type="match status" value="1"/>
</dbReference>
<dbReference type="PANTHER" id="PTHR32552:SF84">
    <property type="entry name" value="TONB-DEPENDENT RECEPTOR-RELATED"/>
    <property type="match status" value="1"/>
</dbReference>
<comment type="similarity">
    <text evidence="2 10 11">Belongs to the TonB-dependent receptor family.</text>
</comment>
<keyword evidence="3 10" id="KW-0813">Transport</keyword>
<dbReference type="InterPro" id="IPR036942">
    <property type="entry name" value="Beta-barrel_TonB_sf"/>
</dbReference>
<feature type="signal peptide" evidence="12">
    <location>
        <begin position="1"/>
        <end position="28"/>
    </location>
</feature>
<dbReference type="EMBL" id="BMCT01000001">
    <property type="protein sequence ID" value="GGF55346.1"/>
    <property type="molecule type" value="Genomic_DNA"/>
</dbReference>
<dbReference type="GO" id="GO:0015891">
    <property type="term" value="P:siderophore transport"/>
    <property type="evidence" value="ECO:0007669"/>
    <property type="project" value="InterPro"/>
</dbReference>
<dbReference type="GO" id="GO:0015344">
    <property type="term" value="F:siderophore uptake transmembrane transporter activity"/>
    <property type="evidence" value="ECO:0007669"/>
    <property type="project" value="TreeGrafter"/>
</dbReference>
<evidence type="ECO:0000256" key="9">
    <source>
        <dbReference type="ARBA" id="ARBA00023237"/>
    </source>
</evidence>
<dbReference type="SUPFAM" id="SSF56935">
    <property type="entry name" value="Porins"/>
    <property type="match status" value="1"/>
</dbReference>
<dbReference type="Pfam" id="PF07715">
    <property type="entry name" value="Plug"/>
    <property type="match status" value="1"/>
</dbReference>
<comment type="subcellular location">
    <subcellularLocation>
        <location evidence="1 10">Cell outer membrane</location>
        <topology evidence="1 10">Multi-pass membrane protein</topology>
    </subcellularLocation>
</comment>
<accession>A0A917BS19</accession>
<protein>
    <submittedName>
        <fullName evidence="15">TonB-dependent receptor</fullName>
    </submittedName>
</protein>
<feature type="domain" description="TonB-dependent receptor-like beta-barrel" evidence="13">
    <location>
        <begin position="248"/>
        <end position="682"/>
    </location>
</feature>
<keyword evidence="8 15" id="KW-0675">Receptor</keyword>
<dbReference type="InterPro" id="IPR000531">
    <property type="entry name" value="Beta-barrel_TonB"/>
</dbReference>
<keyword evidence="12" id="KW-0732">Signal</keyword>
<evidence type="ECO:0000256" key="11">
    <source>
        <dbReference type="RuleBase" id="RU003357"/>
    </source>
</evidence>